<reference evidence="2 4" key="1">
    <citation type="submission" date="2015-09" db="EMBL/GenBank/DDBJ databases">
        <authorList>
            <consortium name="Pathogen Informatics"/>
        </authorList>
    </citation>
    <scope>NUCLEOTIDE SEQUENCE [LARGE SCALE GENOMIC DNA]</scope>
    <source>
        <strain evidence="2 4">2789STDY5834885</strain>
    </source>
</reference>
<evidence type="ECO:0000313" key="4">
    <source>
        <dbReference type="Proteomes" id="UP000095709"/>
    </source>
</evidence>
<name>A0A174R189_9FIRM</name>
<feature type="domain" description="HTH cro/C1-type" evidence="1">
    <location>
        <begin position="13"/>
        <end position="66"/>
    </location>
</feature>
<evidence type="ECO:0000259" key="1">
    <source>
        <dbReference type="PROSITE" id="PS50943"/>
    </source>
</evidence>
<protein>
    <submittedName>
        <fullName evidence="2 3">Helix-turn-helix</fullName>
    </submittedName>
</protein>
<dbReference type="SMART" id="SM00530">
    <property type="entry name" value="HTH_XRE"/>
    <property type="match status" value="1"/>
</dbReference>
<dbReference type="RefSeq" id="WP_055267626.1">
    <property type="nucleotide sequence ID" value="NZ_CZAL01000016.1"/>
</dbReference>
<dbReference type="EMBL" id="CZAL01000016">
    <property type="protein sequence ID" value="CUP76880.1"/>
    <property type="molecule type" value="Genomic_DNA"/>
</dbReference>
<dbReference type="CDD" id="cd00093">
    <property type="entry name" value="HTH_XRE"/>
    <property type="match status" value="1"/>
</dbReference>
<dbReference type="EMBL" id="JAFHBD010000009">
    <property type="protein sequence ID" value="MBN2952605.1"/>
    <property type="molecule type" value="Genomic_DNA"/>
</dbReference>
<dbReference type="Proteomes" id="UP000095709">
    <property type="component" value="Unassembled WGS sequence"/>
</dbReference>
<evidence type="ECO:0000313" key="2">
    <source>
        <dbReference type="EMBL" id="CUP76880.1"/>
    </source>
</evidence>
<dbReference type="PROSITE" id="PS50943">
    <property type="entry name" value="HTH_CROC1"/>
    <property type="match status" value="1"/>
</dbReference>
<dbReference type="SUPFAM" id="SSF47413">
    <property type="entry name" value="lambda repressor-like DNA-binding domains"/>
    <property type="match status" value="1"/>
</dbReference>
<sequence length="68" mass="7649">MEKKLSPWCKNAKIAMIKQDITTTEMAKMLGMNRSYLSSIINGRIYSTMAVKKISDFLGIQDSDTTTV</sequence>
<dbReference type="Gene3D" id="1.10.260.40">
    <property type="entry name" value="lambda repressor-like DNA-binding domains"/>
    <property type="match status" value="1"/>
</dbReference>
<dbReference type="Pfam" id="PF01381">
    <property type="entry name" value="HTH_3"/>
    <property type="match status" value="1"/>
</dbReference>
<dbReference type="InterPro" id="IPR001387">
    <property type="entry name" value="Cro/C1-type_HTH"/>
</dbReference>
<dbReference type="GO" id="GO:0003677">
    <property type="term" value="F:DNA binding"/>
    <property type="evidence" value="ECO:0007669"/>
    <property type="project" value="InterPro"/>
</dbReference>
<accession>A0A174R189</accession>
<proteinExistence type="predicted"/>
<reference evidence="3" key="2">
    <citation type="submission" date="2021-02" db="EMBL/GenBank/DDBJ databases">
        <title>Metagenome-assembled genomes from human diarrheal sample B26.</title>
        <authorList>
            <person name="Ateba T.P."/>
            <person name="Alayande K.A."/>
            <person name="Mwanza M."/>
        </authorList>
    </citation>
    <scope>NUCLEOTIDE SEQUENCE</scope>
    <source>
        <strain evidence="3">06WH</strain>
    </source>
</reference>
<gene>
    <name evidence="2" type="ORF">ERS852498_02778</name>
    <name evidence="3" type="ORF">JTJ23_03170</name>
</gene>
<dbReference type="AlphaFoldDB" id="A0A174R189"/>
<dbReference type="Proteomes" id="UP000737612">
    <property type="component" value="Unassembled WGS sequence"/>
</dbReference>
<organism evidence="2 4">
    <name type="scientific">Fusicatenibacter saccharivorans</name>
    <dbReference type="NCBI Taxonomy" id="1150298"/>
    <lineage>
        <taxon>Bacteria</taxon>
        <taxon>Bacillati</taxon>
        <taxon>Bacillota</taxon>
        <taxon>Clostridia</taxon>
        <taxon>Lachnospirales</taxon>
        <taxon>Lachnospiraceae</taxon>
        <taxon>Fusicatenibacter</taxon>
    </lineage>
</organism>
<dbReference type="InterPro" id="IPR010982">
    <property type="entry name" value="Lambda_DNA-bd_dom_sf"/>
</dbReference>
<evidence type="ECO:0000313" key="3">
    <source>
        <dbReference type="EMBL" id="MBN2952605.1"/>
    </source>
</evidence>